<evidence type="ECO:0000256" key="1">
    <source>
        <dbReference type="ARBA" id="ARBA00008898"/>
    </source>
</evidence>
<accession>Q5YV89</accession>
<comment type="similarity">
    <text evidence="1">Belongs to the non-flavoprotein flavin reductase family.</text>
</comment>
<evidence type="ECO:0000313" key="4">
    <source>
        <dbReference type="EMBL" id="BAD57902.1"/>
    </source>
</evidence>
<dbReference type="PANTHER" id="PTHR30466">
    <property type="entry name" value="FLAVIN REDUCTASE"/>
    <property type="match status" value="1"/>
</dbReference>
<dbReference type="STRING" id="247156.NFA_30550"/>
<dbReference type="GO" id="GO:0006208">
    <property type="term" value="P:pyrimidine nucleobase catabolic process"/>
    <property type="evidence" value="ECO:0007669"/>
    <property type="project" value="TreeGrafter"/>
</dbReference>
<dbReference type="HOGENOM" id="CLU_059021_1_4_11"/>
<proteinExistence type="inferred from homology"/>
<dbReference type="InterPro" id="IPR012349">
    <property type="entry name" value="Split_barrel_FMN-bd"/>
</dbReference>
<keyword evidence="5" id="KW-1185">Reference proteome</keyword>
<dbReference type="SUPFAM" id="SSF50475">
    <property type="entry name" value="FMN-binding split barrel"/>
    <property type="match status" value="1"/>
</dbReference>
<evidence type="ECO:0000313" key="5">
    <source>
        <dbReference type="Proteomes" id="UP000006820"/>
    </source>
</evidence>
<dbReference type="GO" id="GO:0010181">
    <property type="term" value="F:FMN binding"/>
    <property type="evidence" value="ECO:0007669"/>
    <property type="project" value="InterPro"/>
</dbReference>
<reference evidence="4 5" key="1">
    <citation type="journal article" date="2004" name="Proc. Natl. Acad. Sci. U.S.A.">
        <title>The complete genomic sequence of Nocardia farcinica IFM 10152.</title>
        <authorList>
            <person name="Ishikawa J."/>
            <person name="Yamashita A."/>
            <person name="Mikami Y."/>
            <person name="Hoshino Y."/>
            <person name="Kurita H."/>
            <person name="Hotta K."/>
            <person name="Shiba T."/>
            <person name="Hattori M."/>
        </authorList>
    </citation>
    <scope>NUCLEOTIDE SEQUENCE [LARGE SCALE GENOMIC DNA]</scope>
    <source>
        <strain evidence="4 5">IFM 10152</strain>
    </source>
</reference>
<dbReference type="eggNOG" id="COG1853">
    <property type="taxonomic scope" value="Bacteria"/>
</dbReference>
<dbReference type="EMBL" id="AP006618">
    <property type="protein sequence ID" value="BAD57902.1"/>
    <property type="molecule type" value="Genomic_DNA"/>
</dbReference>
<dbReference type="GO" id="GO:0042602">
    <property type="term" value="F:riboflavin reductase (NADPH) activity"/>
    <property type="evidence" value="ECO:0007669"/>
    <property type="project" value="TreeGrafter"/>
</dbReference>
<evidence type="ECO:0000256" key="2">
    <source>
        <dbReference type="ARBA" id="ARBA00023002"/>
    </source>
</evidence>
<dbReference type="AlphaFoldDB" id="Q5YV89"/>
<organism evidence="4 5">
    <name type="scientific">Nocardia farcinica (strain IFM 10152)</name>
    <dbReference type="NCBI Taxonomy" id="247156"/>
    <lineage>
        <taxon>Bacteria</taxon>
        <taxon>Bacillati</taxon>
        <taxon>Actinomycetota</taxon>
        <taxon>Actinomycetes</taxon>
        <taxon>Mycobacteriales</taxon>
        <taxon>Nocardiaceae</taxon>
        <taxon>Nocardia</taxon>
    </lineage>
</organism>
<dbReference type="PANTHER" id="PTHR30466:SF1">
    <property type="entry name" value="FMN REDUCTASE (NADH) RUTF"/>
    <property type="match status" value="1"/>
</dbReference>
<feature type="domain" description="Flavin reductase like" evidence="3">
    <location>
        <begin position="24"/>
        <end position="167"/>
    </location>
</feature>
<dbReference type="SMART" id="SM00903">
    <property type="entry name" value="Flavin_Reduct"/>
    <property type="match status" value="1"/>
</dbReference>
<dbReference type="Gene3D" id="2.30.110.10">
    <property type="entry name" value="Electron Transport, Fmn-binding Protein, Chain A"/>
    <property type="match status" value="1"/>
</dbReference>
<dbReference type="InterPro" id="IPR002563">
    <property type="entry name" value="Flavin_Rdtase-like_dom"/>
</dbReference>
<dbReference type="Pfam" id="PF01613">
    <property type="entry name" value="Flavin_Reduct"/>
    <property type="match status" value="1"/>
</dbReference>
<dbReference type="KEGG" id="nfa:NFA_30550"/>
<name>Q5YV89_NOCFA</name>
<evidence type="ECO:0000259" key="3">
    <source>
        <dbReference type="SMART" id="SM00903"/>
    </source>
</evidence>
<dbReference type="InterPro" id="IPR050268">
    <property type="entry name" value="NADH-dep_flavin_reductase"/>
</dbReference>
<sequence length="178" mass="19293">MTTRSTTVSEEPTAVTPPRMRKALGRFASGVTIVTTAESAQETSVHGMTANAFTSVSLDPPLVLVSIANRATMNERITATGRYAVSVLAGDQEPLSLHFAGAAHRPDLVRFVWRDGMPLLDGALVHLACTVTASHPAGDHTLHVGRVEQLWFDDGHPLVFYTGSFRSLELLRDDPWCL</sequence>
<dbReference type="Proteomes" id="UP000006820">
    <property type="component" value="Chromosome"/>
</dbReference>
<keyword evidence="2" id="KW-0560">Oxidoreductase</keyword>
<gene>
    <name evidence="4" type="ordered locus">NFA_30550</name>
</gene>
<protein>
    <submittedName>
        <fullName evidence="4">Putative phenol hydroxylase small subunit</fullName>
    </submittedName>
</protein>